<feature type="non-terminal residue" evidence="2">
    <location>
        <position position="1"/>
    </location>
</feature>
<name>A0A6J4T6N7_9ACTN</name>
<sequence length="21" mass="2526">RTPTRRSRRSSPGWTKGSCWY</sequence>
<dbReference type="AlphaFoldDB" id="A0A6J4T6N7"/>
<organism evidence="2">
    <name type="scientific">uncultured Solirubrobacterales bacterium</name>
    <dbReference type="NCBI Taxonomy" id="768556"/>
    <lineage>
        <taxon>Bacteria</taxon>
        <taxon>Bacillati</taxon>
        <taxon>Actinomycetota</taxon>
        <taxon>Thermoleophilia</taxon>
        <taxon>Solirubrobacterales</taxon>
        <taxon>environmental samples</taxon>
    </lineage>
</organism>
<accession>A0A6J4T6N7</accession>
<proteinExistence type="predicted"/>
<evidence type="ECO:0000313" key="2">
    <source>
        <dbReference type="EMBL" id="CAA9515435.1"/>
    </source>
</evidence>
<feature type="non-terminal residue" evidence="2">
    <location>
        <position position="21"/>
    </location>
</feature>
<dbReference type="EMBL" id="CADCVV010000184">
    <property type="protein sequence ID" value="CAA9515435.1"/>
    <property type="molecule type" value="Genomic_DNA"/>
</dbReference>
<evidence type="ECO:0000256" key="1">
    <source>
        <dbReference type="SAM" id="MobiDB-lite"/>
    </source>
</evidence>
<gene>
    <name evidence="2" type="ORF">AVDCRST_MAG17-2253</name>
</gene>
<reference evidence="2" key="1">
    <citation type="submission" date="2020-02" db="EMBL/GenBank/DDBJ databases">
        <authorList>
            <person name="Meier V. D."/>
        </authorList>
    </citation>
    <scope>NUCLEOTIDE SEQUENCE</scope>
    <source>
        <strain evidence="2">AVDCRST_MAG17</strain>
    </source>
</reference>
<protein>
    <submittedName>
        <fullName evidence="2">Uncharacterized protein</fullName>
    </submittedName>
</protein>
<feature type="region of interest" description="Disordered" evidence="1">
    <location>
        <begin position="1"/>
        <end position="21"/>
    </location>
</feature>